<dbReference type="EMBL" id="JAVREH010000005">
    <property type="protein sequence ID" value="MDT0260868.1"/>
    <property type="molecule type" value="Genomic_DNA"/>
</dbReference>
<evidence type="ECO:0000313" key="3">
    <source>
        <dbReference type="Proteomes" id="UP001183176"/>
    </source>
</evidence>
<keyword evidence="3" id="KW-1185">Reference proteome</keyword>
<dbReference type="InterPro" id="IPR001509">
    <property type="entry name" value="Epimerase_deHydtase"/>
</dbReference>
<name>A0ABU2J796_9ACTN</name>
<dbReference type="Gene3D" id="3.40.50.720">
    <property type="entry name" value="NAD(P)-binding Rossmann-like Domain"/>
    <property type="match status" value="1"/>
</dbReference>
<comment type="caution">
    <text evidence="2">The sequence shown here is derived from an EMBL/GenBank/DDBJ whole genome shotgun (WGS) entry which is preliminary data.</text>
</comment>
<evidence type="ECO:0000313" key="2">
    <source>
        <dbReference type="EMBL" id="MDT0260868.1"/>
    </source>
</evidence>
<dbReference type="InterPro" id="IPR051783">
    <property type="entry name" value="NAD(P)-dependent_oxidoreduct"/>
</dbReference>
<gene>
    <name evidence="2" type="ORF">RM423_05615</name>
</gene>
<accession>A0ABU2J796</accession>
<dbReference type="InterPro" id="IPR036291">
    <property type="entry name" value="NAD(P)-bd_dom_sf"/>
</dbReference>
<sequence length="300" mass="31232">MDIFLTGGTGFVGSAIVPVALRHGHTVRALARSEAAAAALRGAGAIPVLGSLHDTELLTREATEADGVIHTASPGDQTSAALDEKVIDAVLGALRGTNKPYLHTSGVWIYGNTDGEIDEDAPLAPPPVTAWRLPLDARVRASAGDGVRGIVIGPGIVYGHGKGLPDLLVNASRTAEEYPALTFPGTGDQHWTTIHVDDLARLYVAALTRGKAGSYYIGVSGANPLVRDLAQAASHGIGLEGRVAPEDEAATRERLGPLADAFFLDQQATGARARTELDWEPKGPTLVDELSIGSYSDPDA</sequence>
<dbReference type="PANTHER" id="PTHR48079:SF6">
    <property type="entry name" value="NAD(P)-BINDING DOMAIN-CONTAINING PROTEIN-RELATED"/>
    <property type="match status" value="1"/>
</dbReference>
<feature type="domain" description="NAD-dependent epimerase/dehydratase" evidence="1">
    <location>
        <begin position="3"/>
        <end position="217"/>
    </location>
</feature>
<dbReference type="SUPFAM" id="SSF51735">
    <property type="entry name" value="NAD(P)-binding Rossmann-fold domains"/>
    <property type="match status" value="1"/>
</dbReference>
<reference evidence="3" key="1">
    <citation type="submission" date="2023-07" db="EMBL/GenBank/DDBJ databases">
        <title>30 novel species of actinomycetes from the DSMZ collection.</title>
        <authorList>
            <person name="Nouioui I."/>
        </authorList>
    </citation>
    <scope>NUCLEOTIDE SEQUENCE [LARGE SCALE GENOMIC DNA]</scope>
    <source>
        <strain evidence="3">DSM 44399</strain>
    </source>
</reference>
<dbReference type="RefSeq" id="WP_311422025.1">
    <property type="nucleotide sequence ID" value="NZ_JAVREH010000005.1"/>
</dbReference>
<evidence type="ECO:0000259" key="1">
    <source>
        <dbReference type="Pfam" id="PF01370"/>
    </source>
</evidence>
<organism evidence="2 3">
    <name type="scientific">Jatrophihabitans lederbergiae</name>
    <dbReference type="NCBI Taxonomy" id="3075547"/>
    <lineage>
        <taxon>Bacteria</taxon>
        <taxon>Bacillati</taxon>
        <taxon>Actinomycetota</taxon>
        <taxon>Actinomycetes</taxon>
        <taxon>Jatrophihabitantales</taxon>
        <taxon>Jatrophihabitantaceae</taxon>
        <taxon>Jatrophihabitans</taxon>
    </lineage>
</organism>
<dbReference type="Proteomes" id="UP001183176">
    <property type="component" value="Unassembled WGS sequence"/>
</dbReference>
<protein>
    <submittedName>
        <fullName evidence="2">NAD-dependent epimerase/dehydratase family protein</fullName>
    </submittedName>
</protein>
<dbReference type="Pfam" id="PF01370">
    <property type="entry name" value="Epimerase"/>
    <property type="match status" value="1"/>
</dbReference>
<dbReference type="PANTHER" id="PTHR48079">
    <property type="entry name" value="PROTEIN YEEZ"/>
    <property type="match status" value="1"/>
</dbReference>
<proteinExistence type="predicted"/>